<accession>A0A1M6NUP7</accession>
<dbReference type="Pfam" id="PF00583">
    <property type="entry name" value="Acetyltransf_1"/>
    <property type="match status" value="1"/>
</dbReference>
<evidence type="ECO:0000313" key="3">
    <source>
        <dbReference type="Proteomes" id="UP000184386"/>
    </source>
</evidence>
<keyword evidence="2" id="KW-0689">Ribosomal protein</keyword>
<protein>
    <submittedName>
        <fullName evidence="2">Ribosomal protein S18 acetylase RimI</fullName>
    </submittedName>
</protein>
<organism evidence="2 3">
    <name type="scientific">Anaerocolumna jejuensis DSM 15929</name>
    <dbReference type="NCBI Taxonomy" id="1121322"/>
    <lineage>
        <taxon>Bacteria</taxon>
        <taxon>Bacillati</taxon>
        <taxon>Bacillota</taxon>
        <taxon>Clostridia</taxon>
        <taxon>Lachnospirales</taxon>
        <taxon>Lachnospiraceae</taxon>
        <taxon>Anaerocolumna</taxon>
    </lineage>
</organism>
<evidence type="ECO:0000313" key="2">
    <source>
        <dbReference type="EMBL" id="SHJ99489.1"/>
    </source>
</evidence>
<evidence type="ECO:0000259" key="1">
    <source>
        <dbReference type="PROSITE" id="PS51186"/>
    </source>
</evidence>
<dbReference type="STRING" id="1121322.SAMN02745136_01464"/>
<dbReference type="AlphaFoldDB" id="A0A1M6NUP7"/>
<dbReference type="OrthoDB" id="66776at2"/>
<dbReference type="GO" id="GO:0016747">
    <property type="term" value="F:acyltransferase activity, transferring groups other than amino-acyl groups"/>
    <property type="evidence" value="ECO:0007669"/>
    <property type="project" value="InterPro"/>
</dbReference>
<keyword evidence="3" id="KW-1185">Reference proteome</keyword>
<name>A0A1M6NUP7_9FIRM</name>
<reference evidence="2 3" key="1">
    <citation type="submission" date="2016-11" db="EMBL/GenBank/DDBJ databases">
        <authorList>
            <person name="Jaros S."/>
            <person name="Januszkiewicz K."/>
            <person name="Wedrychowicz H."/>
        </authorList>
    </citation>
    <scope>NUCLEOTIDE SEQUENCE [LARGE SCALE GENOMIC DNA]</scope>
    <source>
        <strain evidence="2 3">DSM 15929</strain>
    </source>
</reference>
<proteinExistence type="predicted"/>
<dbReference type="GO" id="GO:0005840">
    <property type="term" value="C:ribosome"/>
    <property type="evidence" value="ECO:0007669"/>
    <property type="project" value="UniProtKB-KW"/>
</dbReference>
<dbReference type="Proteomes" id="UP000184386">
    <property type="component" value="Unassembled WGS sequence"/>
</dbReference>
<dbReference type="InterPro" id="IPR000182">
    <property type="entry name" value="GNAT_dom"/>
</dbReference>
<dbReference type="PROSITE" id="PS51186">
    <property type="entry name" value="GNAT"/>
    <property type="match status" value="1"/>
</dbReference>
<dbReference type="RefSeq" id="WP_073274331.1">
    <property type="nucleotide sequence ID" value="NZ_FRAC01000008.1"/>
</dbReference>
<gene>
    <name evidence="2" type="ORF">SAMN02745136_01464</name>
</gene>
<dbReference type="SUPFAM" id="SSF55729">
    <property type="entry name" value="Acyl-CoA N-acyltransferases (Nat)"/>
    <property type="match status" value="1"/>
</dbReference>
<dbReference type="InterPro" id="IPR016181">
    <property type="entry name" value="Acyl_CoA_acyltransferase"/>
</dbReference>
<keyword evidence="2" id="KW-0687">Ribonucleoprotein</keyword>
<sequence>MNIEFRKFSEFHRGIIYQLLKDGYSFDSRYERDWITNWKEADEFFYDNLQIADECGFITTLNNTPIGFICWDPRHIPEYIEIGHNCIVTKYKGNDFGKKQLQEAVKRMTNKNVKKIIVTTDEQLVPAQKNYESVGFKFIQKRESEWNQEYAGKLMDYEMKL</sequence>
<dbReference type="EMBL" id="FRAC01000008">
    <property type="protein sequence ID" value="SHJ99489.1"/>
    <property type="molecule type" value="Genomic_DNA"/>
</dbReference>
<dbReference type="Gene3D" id="3.40.630.30">
    <property type="match status" value="1"/>
</dbReference>
<feature type="domain" description="N-acetyltransferase" evidence="1">
    <location>
        <begin position="3"/>
        <end position="161"/>
    </location>
</feature>